<reference evidence="7" key="2">
    <citation type="submission" date="2025-08" db="UniProtKB">
        <authorList>
            <consortium name="Ensembl"/>
        </authorList>
    </citation>
    <scope>IDENTIFICATION</scope>
</reference>
<gene>
    <name evidence="7" type="primary">IL26</name>
</gene>
<keyword evidence="4 6" id="KW-0964">Secreted</keyword>
<dbReference type="SUPFAM" id="SSF47266">
    <property type="entry name" value="4-helical cytokines"/>
    <property type="match status" value="1"/>
</dbReference>
<dbReference type="Pfam" id="PF00726">
    <property type="entry name" value="IL10"/>
    <property type="match status" value="1"/>
</dbReference>
<evidence type="ECO:0000256" key="4">
    <source>
        <dbReference type="ARBA" id="ARBA00022525"/>
    </source>
</evidence>
<dbReference type="AlphaFoldDB" id="A0A5F8GCT3"/>
<feature type="signal peptide" evidence="6">
    <location>
        <begin position="1"/>
        <end position="21"/>
    </location>
</feature>
<dbReference type="GO" id="GO:0005125">
    <property type="term" value="F:cytokine activity"/>
    <property type="evidence" value="ECO:0000318"/>
    <property type="project" value="GO_Central"/>
</dbReference>
<feature type="chain" id="PRO_5031597289" description="Interleukin family protein" evidence="6">
    <location>
        <begin position="22"/>
        <end position="171"/>
    </location>
</feature>
<dbReference type="InterPro" id="IPR009079">
    <property type="entry name" value="4_helix_cytokine-like_core"/>
</dbReference>
<dbReference type="GO" id="GO:0046427">
    <property type="term" value="P:positive regulation of receptor signaling pathway via JAK-STAT"/>
    <property type="evidence" value="ECO:0000318"/>
    <property type="project" value="GO_Central"/>
</dbReference>
<dbReference type="Gene3D" id="1.20.1250.10">
    <property type="match status" value="1"/>
</dbReference>
<dbReference type="Proteomes" id="UP000002280">
    <property type="component" value="Chromosome 8"/>
</dbReference>
<name>A0A5F8GCT3_MONDO</name>
<dbReference type="GO" id="GO:0006955">
    <property type="term" value="P:immune response"/>
    <property type="evidence" value="ECO:0000318"/>
    <property type="project" value="GO_Central"/>
</dbReference>
<evidence type="ECO:0000256" key="2">
    <source>
        <dbReference type="ARBA" id="ARBA00008813"/>
    </source>
</evidence>
<evidence type="ECO:0000313" key="8">
    <source>
        <dbReference type="Proteomes" id="UP000002280"/>
    </source>
</evidence>
<proteinExistence type="inferred from homology"/>
<sequence length="171" mass="19627">MQVNYILSSGLLFTFLPLVTIESKSLRSTSGCCHKGTLSRATDILFIQAMRFKASVPADSIKNTKLLKKKTKNLFMKSCQFREQLLFFFMEDVLGKLQFPSNKETAFIEDFNSFGKKLNHCFPCAPYTGEMKPITRIKRIFYKIGNKGVYKAISELDILLPWIKNYLDGIK</sequence>
<protein>
    <recommendedName>
        <fullName evidence="6">Interleukin family protein</fullName>
    </recommendedName>
</protein>
<evidence type="ECO:0000256" key="3">
    <source>
        <dbReference type="ARBA" id="ARBA00022514"/>
    </source>
</evidence>
<comment type="function">
    <text evidence="6">Immune regulatory cytokine.</text>
</comment>
<dbReference type="STRING" id="13616.ENSMODP00000045287"/>
<dbReference type="GO" id="GO:0005615">
    <property type="term" value="C:extracellular space"/>
    <property type="evidence" value="ECO:0000318"/>
    <property type="project" value="GO_Central"/>
</dbReference>
<dbReference type="PANTHER" id="PTHR48482">
    <property type="entry name" value="INTERLEUKIN-19-RELATED"/>
    <property type="match status" value="1"/>
</dbReference>
<dbReference type="PANTHER" id="PTHR48482:SF1">
    <property type="entry name" value="INTERLEUKIN-26"/>
    <property type="match status" value="1"/>
</dbReference>
<evidence type="ECO:0000256" key="6">
    <source>
        <dbReference type="RuleBase" id="RU368043"/>
    </source>
</evidence>
<dbReference type="InterPro" id="IPR020443">
    <property type="entry name" value="IL-10/19/20/24/26"/>
</dbReference>
<keyword evidence="3 6" id="KW-0202">Cytokine</keyword>
<reference evidence="7 8" key="1">
    <citation type="journal article" date="2007" name="Nature">
        <title>Genome of the marsupial Monodelphis domestica reveals innovation in non-coding sequences.</title>
        <authorList>
            <person name="Mikkelsen T.S."/>
            <person name="Wakefield M.J."/>
            <person name="Aken B."/>
            <person name="Amemiya C.T."/>
            <person name="Chang J.L."/>
            <person name="Duke S."/>
            <person name="Garber M."/>
            <person name="Gentles A.J."/>
            <person name="Goodstadt L."/>
            <person name="Heger A."/>
            <person name="Jurka J."/>
            <person name="Kamal M."/>
            <person name="Mauceli E."/>
            <person name="Searle S.M."/>
            <person name="Sharpe T."/>
            <person name="Baker M.L."/>
            <person name="Batzer M.A."/>
            <person name="Benos P.V."/>
            <person name="Belov K."/>
            <person name="Clamp M."/>
            <person name="Cook A."/>
            <person name="Cuff J."/>
            <person name="Das R."/>
            <person name="Davidow L."/>
            <person name="Deakin J.E."/>
            <person name="Fazzari M.J."/>
            <person name="Glass J.L."/>
            <person name="Grabherr M."/>
            <person name="Greally J.M."/>
            <person name="Gu W."/>
            <person name="Hore T.A."/>
            <person name="Huttley G.A."/>
            <person name="Kleber M."/>
            <person name="Jirtle R.L."/>
            <person name="Koina E."/>
            <person name="Lee J.T."/>
            <person name="Mahony S."/>
            <person name="Marra M.A."/>
            <person name="Miller R.D."/>
            <person name="Nicholls R.D."/>
            <person name="Oda M."/>
            <person name="Papenfuss A.T."/>
            <person name="Parra Z.E."/>
            <person name="Pollock D.D."/>
            <person name="Ray D.A."/>
            <person name="Schein J.E."/>
            <person name="Speed T.P."/>
            <person name="Thompson K."/>
            <person name="VandeBerg J.L."/>
            <person name="Wade C.M."/>
            <person name="Walker J.A."/>
            <person name="Waters P.D."/>
            <person name="Webber C."/>
            <person name="Weidman J.R."/>
            <person name="Xie X."/>
            <person name="Zody M.C."/>
            <person name="Baldwin J."/>
            <person name="Abdouelleil A."/>
            <person name="Abdulkadir J."/>
            <person name="Abebe A."/>
            <person name="Abera B."/>
            <person name="Abreu J."/>
            <person name="Acer S.C."/>
            <person name="Aftuck L."/>
            <person name="Alexander A."/>
            <person name="An P."/>
            <person name="Anderson E."/>
            <person name="Anderson S."/>
            <person name="Arachi H."/>
            <person name="Azer M."/>
            <person name="Bachantsang P."/>
            <person name="Barry A."/>
            <person name="Bayul T."/>
            <person name="Berlin A."/>
            <person name="Bessette D."/>
            <person name="Bloom T."/>
            <person name="Bloom T."/>
            <person name="Boguslavskiy L."/>
            <person name="Bonnet C."/>
            <person name="Boukhgalter B."/>
            <person name="Bourzgui I."/>
            <person name="Brown A."/>
            <person name="Cahill P."/>
            <person name="Channer S."/>
            <person name="Cheshatsang Y."/>
            <person name="Chuda L."/>
            <person name="Citroen M."/>
            <person name="Collymore A."/>
            <person name="Cooke P."/>
            <person name="Costello M."/>
            <person name="D'Aco K."/>
            <person name="Daza R."/>
            <person name="De Haan G."/>
            <person name="DeGray S."/>
            <person name="DeMaso C."/>
            <person name="Dhargay N."/>
            <person name="Dooley K."/>
            <person name="Dooley E."/>
            <person name="Doricent M."/>
            <person name="Dorje P."/>
            <person name="Dorjee K."/>
            <person name="Dupes A."/>
            <person name="Elong R."/>
            <person name="Falk J."/>
            <person name="Farina A."/>
            <person name="Faro S."/>
            <person name="Ferguson D."/>
            <person name="Fisher S."/>
            <person name="Foley C.D."/>
            <person name="Franke A."/>
            <person name="Friedrich D."/>
            <person name="Gadbois L."/>
            <person name="Gearin G."/>
            <person name="Gearin C.R."/>
            <person name="Giannoukos G."/>
            <person name="Goode T."/>
            <person name="Graham J."/>
            <person name="Grandbois E."/>
            <person name="Grewal S."/>
            <person name="Gyaltsen K."/>
            <person name="Hafez N."/>
            <person name="Hagos B."/>
            <person name="Hall J."/>
            <person name="Henson C."/>
            <person name="Hollinger A."/>
            <person name="Honan T."/>
            <person name="Huard M.D."/>
            <person name="Hughes L."/>
            <person name="Hurhula B."/>
            <person name="Husby M.E."/>
            <person name="Kamat A."/>
            <person name="Kanga B."/>
            <person name="Kashin S."/>
            <person name="Khazanovich D."/>
            <person name="Kisner P."/>
            <person name="Lance K."/>
            <person name="Lara M."/>
            <person name="Lee W."/>
            <person name="Lennon N."/>
            <person name="Letendre F."/>
            <person name="LeVine R."/>
            <person name="Lipovsky A."/>
            <person name="Liu X."/>
            <person name="Liu J."/>
            <person name="Liu S."/>
            <person name="Lokyitsang T."/>
            <person name="Lokyitsang Y."/>
            <person name="Lubonja R."/>
            <person name="Lui A."/>
            <person name="MacDonald P."/>
            <person name="Magnisalis V."/>
            <person name="Maru K."/>
            <person name="Matthews C."/>
            <person name="McCusker W."/>
            <person name="McDonough S."/>
            <person name="Mehta T."/>
            <person name="Meldrim J."/>
            <person name="Meneus L."/>
            <person name="Mihai O."/>
            <person name="Mihalev A."/>
            <person name="Mihova T."/>
            <person name="Mittelman R."/>
            <person name="Mlenga V."/>
            <person name="Montmayeur A."/>
            <person name="Mulrain L."/>
            <person name="Navidi A."/>
            <person name="Naylor J."/>
            <person name="Negash T."/>
            <person name="Nguyen T."/>
            <person name="Nguyen N."/>
            <person name="Nicol R."/>
            <person name="Norbu C."/>
            <person name="Norbu N."/>
            <person name="Novod N."/>
            <person name="O'Neill B."/>
            <person name="Osman S."/>
            <person name="Markiewicz E."/>
            <person name="Oyono O.L."/>
            <person name="Patti C."/>
            <person name="Phunkhang P."/>
            <person name="Pierre F."/>
            <person name="Priest M."/>
            <person name="Raghuraman S."/>
            <person name="Rege F."/>
            <person name="Reyes R."/>
            <person name="Rise C."/>
            <person name="Rogov P."/>
            <person name="Ross K."/>
            <person name="Ryan E."/>
            <person name="Settipalli S."/>
            <person name="Shea T."/>
            <person name="Sherpa N."/>
            <person name="Shi L."/>
            <person name="Shih D."/>
            <person name="Sparrow T."/>
            <person name="Spaulding J."/>
            <person name="Stalker J."/>
            <person name="Stange-Thomann N."/>
            <person name="Stavropoulos S."/>
            <person name="Stone C."/>
            <person name="Strader C."/>
            <person name="Tesfaye S."/>
            <person name="Thomson T."/>
            <person name="Thoulutsang Y."/>
            <person name="Thoulutsang D."/>
            <person name="Topham K."/>
            <person name="Topping I."/>
            <person name="Tsamla T."/>
            <person name="Vassiliev H."/>
            <person name="Vo A."/>
            <person name="Wangchuk T."/>
            <person name="Wangdi T."/>
            <person name="Weiand M."/>
            <person name="Wilkinson J."/>
            <person name="Wilson A."/>
            <person name="Yadav S."/>
            <person name="Young G."/>
            <person name="Yu Q."/>
            <person name="Zembek L."/>
            <person name="Zhong D."/>
            <person name="Zimmer A."/>
            <person name="Zwirko Z."/>
            <person name="Jaffe D.B."/>
            <person name="Alvarez P."/>
            <person name="Brockman W."/>
            <person name="Butler J."/>
            <person name="Chin C."/>
            <person name="Gnerre S."/>
            <person name="MacCallum I."/>
            <person name="Graves J.A."/>
            <person name="Ponting C.P."/>
            <person name="Breen M."/>
            <person name="Samollow P.B."/>
            <person name="Lander E.S."/>
            <person name="Lindblad-Toh K."/>
        </authorList>
    </citation>
    <scope>NUCLEOTIDE SEQUENCE [LARGE SCALE GENOMIC DNA]</scope>
</reference>
<accession>A0A5F8GCT3</accession>
<reference evidence="7" key="3">
    <citation type="submission" date="2025-09" db="UniProtKB">
        <authorList>
            <consortium name="Ensembl"/>
        </authorList>
    </citation>
    <scope>IDENTIFICATION</scope>
</reference>
<keyword evidence="8" id="KW-1185">Reference proteome</keyword>
<comment type="subcellular location">
    <subcellularLocation>
        <location evidence="1 6">Secreted</location>
    </subcellularLocation>
</comment>
<keyword evidence="5 6" id="KW-0732">Signal</keyword>
<dbReference type="Bgee" id="ENSMODG00000039161">
    <property type="expression patterns" value="Expressed in male germ cell and 1 other cell type or tissue"/>
</dbReference>
<comment type="similarity">
    <text evidence="2 6">Belongs to the IL-10 family.</text>
</comment>
<dbReference type="Ensembl" id="ENSMODT00000053113.1">
    <property type="protein sequence ID" value="ENSMODP00000045287.1"/>
    <property type="gene ID" value="ENSMODG00000039161.1"/>
</dbReference>
<dbReference type="GeneTree" id="ENSGT00510000048550"/>
<dbReference type="InParanoid" id="A0A5F8GCT3"/>
<dbReference type="OMA" id="CKEIHFV"/>
<organism evidence="7 8">
    <name type="scientific">Monodelphis domestica</name>
    <name type="common">Gray short-tailed opossum</name>
    <dbReference type="NCBI Taxonomy" id="13616"/>
    <lineage>
        <taxon>Eukaryota</taxon>
        <taxon>Metazoa</taxon>
        <taxon>Chordata</taxon>
        <taxon>Craniata</taxon>
        <taxon>Vertebrata</taxon>
        <taxon>Euteleostomi</taxon>
        <taxon>Mammalia</taxon>
        <taxon>Metatheria</taxon>
        <taxon>Didelphimorphia</taxon>
        <taxon>Didelphidae</taxon>
        <taxon>Monodelphis</taxon>
    </lineage>
</organism>
<evidence type="ECO:0000256" key="5">
    <source>
        <dbReference type="ARBA" id="ARBA00022729"/>
    </source>
</evidence>
<evidence type="ECO:0000256" key="1">
    <source>
        <dbReference type="ARBA" id="ARBA00004613"/>
    </source>
</evidence>
<dbReference type="FunCoup" id="A0A5F8GCT3">
    <property type="interactions" value="13"/>
</dbReference>
<evidence type="ECO:0000313" key="7">
    <source>
        <dbReference type="Ensembl" id="ENSMODP00000045287.1"/>
    </source>
</evidence>